<evidence type="ECO:0008006" key="4">
    <source>
        <dbReference type="Google" id="ProtNLM"/>
    </source>
</evidence>
<organism evidence="2 3">
    <name type="scientific">Permianibacter aggregans</name>
    <dbReference type="NCBI Taxonomy" id="1510150"/>
    <lineage>
        <taxon>Bacteria</taxon>
        <taxon>Pseudomonadati</taxon>
        <taxon>Pseudomonadota</taxon>
        <taxon>Gammaproteobacteria</taxon>
        <taxon>Pseudomonadales</taxon>
        <taxon>Pseudomonadaceae</taxon>
        <taxon>Permianibacter</taxon>
    </lineage>
</organism>
<protein>
    <recommendedName>
        <fullName evidence="4">Cytochrome c</fullName>
    </recommendedName>
</protein>
<evidence type="ECO:0000313" key="2">
    <source>
        <dbReference type="EMBL" id="TDQ41832.1"/>
    </source>
</evidence>
<evidence type="ECO:0000256" key="1">
    <source>
        <dbReference type="SAM" id="MobiDB-lite"/>
    </source>
</evidence>
<dbReference type="Proteomes" id="UP000295375">
    <property type="component" value="Unassembled WGS sequence"/>
</dbReference>
<dbReference type="InterPro" id="IPR036909">
    <property type="entry name" value="Cyt_c-like_dom_sf"/>
</dbReference>
<dbReference type="PANTHER" id="PTHR35008:SF4">
    <property type="entry name" value="BLL4482 PROTEIN"/>
    <property type="match status" value="1"/>
</dbReference>
<gene>
    <name evidence="2" type="ORF">EV696_1375</name>
</gene>
<dbReference type="GO" id="GO:0009055">
    <property type="term" value="F:electron transfer activity"/>
    <property type="evidence" value="ECO:0007669"/>
    <property type="project" value="InterPro"/>
</dbReference>
<dbReference type="SUPFAM" id="SSF46626">
    <property type="entry name" value="Cytochrome c"/>
    <property type="match status" value="1"/>
</dbReference>
<reference evidence="2 3" key="1">
    <citation type="submission" date="2019-03" db="EMBL/GenBank/DDBJ databases">
        <title>Genomic Encyclopedia of Type Strains, Phase IV (KMG-IV): sequencing the most valuable type-strain genomes for metagenomic binning, comparative biology and taxonomic classification.</title>
        <authorList>
            <person name="Goeker M."/>
        </authorList>
    </citation>
    <scope>NUCLEOTIDE SEQUENCE [LARGE SCALE GENOMIC DNA]</scope>
    <source>
        <strain evidence="2 3">DSM 103792</strain>
    </source>
</reference>
<sequence>MSRALSGQPANEQPPAPPVLPEGPWVTLTSASNTAFAGPWGVSFTANLTPDKETGLGKWSERNFIDTIRTGRHLGRGREILPPMPIGVYRQMTDNDLASIFAYLQTLPPISNKVPEPLPPASAAAH</sequence>
<keyword evidence="3" id="KW-1185">Reference proteome</keyword>
<feature type="region of interest" description="Disordered" evidence="1">
    <location>
        <begin position="1"/>
        <end position="25"/>
    </location>
</feature>
<name>A0A4R6U805_9GAMM</name>
<evidence type="ECO:0000313" key="3">
    <source>
        <dbReference type="Proteomes" id="UP000295375"/>
    </source>
</evidence>
<comment type="caution">
    <text evidence="2">The sequence shown here is derived from an EMBL/GenBank/DDBJ whole genome shotgun (WGS) entry which is preliminary data.</text>
</comment>
<accession>A0A4R6U805</accession>
<dbReference type="PANTHER" id="PTHR35008">
    <property type="entry name" value="BLL4482 PROTEIN-RELATED"/>
    <property type="match status" value="1"/>
</dbReference>
<proteinExistence type="predicted"/>
<dbReference type="InterPro" id="IPR051459">
    <property type="entry name" value="Cytochrome_c-type_DH"/>
</dbReference>
<dbReference type="EMBL" id="SNYM01000037">
    <property type="protein sequence ID" value="TDQ41832.1"/>
    <property type="molecule type" value="Genomic_DNA"/>
</dbReference>
<dbReference type="GO" id="GO:0020037">
    <property type="term" value="F:heme binding"/>
    <property type="evidence" value="ECO:0007669"/>
    <property type="project" value="InterPro"/>
</dbReference>
<dbReference type="AlphaFoldDB" id="A0A4R6U805"/>
<feature type="compositionally biased region" description="Pro residues" evidence="1">
    <location>
        <begin position="12"/>
        <end position="21"/>
    </location>
</feature>